<keyword evidence="1" id="KW-1133">Transmembrane helix</keyword>
<reference evidence="2 3" key="1">
    <citation type="journal article" date="2013" name="Proc. Natl. Acad. Sci. U.S.A.">
        <title>Genome of an arbuscular mycorrhizal fungus provides insight into the oldest plant symbiosis.</title>
        <authorList>
            <person name="Tisserant E."/>
            <person name="Malbreil M."/>
            <person name="Kuo A."/>
            <person name="Kohler A."/>
            <person name="Symeonidi A."/>
            <person name="Balestrini R."/>
            <person name="Charron P."/>
            <person name="Duensing N."/>
            <person name="Frei Dit Frey N."/>
            <person name="Gianinazzi-Pearson V."/>
            <person name="Gilbert L.B."/>
            <person name="Handa Y."/>
            <person name="Herr J.R."/>
            <person name="Hijri M."/>
            <person name="Koul R."/>
            <person name="Kawaguchi M."/>
            <person name="Krajinski F."/>
            <person name="Lammers P.J."/>
            <person name="Masclaux F.G."/>
            <person name="Murat C."/>
            <person name="Morin E."/>
            <person name="Ndikumana S."/>
            <person name="Pagni M."/>
            <person name="Petitpierre D."/>
            <person name="Requena N."/>
            <person name="Rosikiewicz P."/>
            <person name="Riley R."/>
            <person name="Saito K."/>
            <person name="San Clemente H."/>
            <person name="Shapiro H."/>
            <person name="van Tuinen D."/>
            <person name="Becard G."/>
            <person name="Bonfante P."/>
            <person name="Paszkowski U."/>
            <person name="Shachar-Hill Y.Y."/>
            <person name="Tuskan G.A."/>
            <person name="Young P.W."/>
            <person name="Sanders I.R."/>
            <person name="Henrissat B."/>
            <person name="Rensing S.A."/>
            <person name="Grigoriev I.V."/>
            <person name="Corradi N."/>
            <person name="Roux C."/>
            <person name="Martin F."/>
        </authorList>
    </citation>
    <scope>NUCLEOTIDE SEQUENCE [LARGE SCALE GENOMIC DNA]</scope>
    <source>
        <strain evidence="2 3">DAOM 197198</strain>
    </source>
</reference>
<feature type="transmembrane region" description="Helical" evidence="1">
    <location>
        <begin position="45"/>
        <end position="64"/>
    </location>
</feature>
<evidence type="ECO:0000313" key="3">
    <source>
        <dbReference type="Proteomes" id="UP000018888"/>
    </source>
</evidence>
<name>A0A2P4PPP2_RHIID</name>
<dbReference type="EMBL" id="AUPC02000172">
    <property type="protein sequence ID" value="POG67369.1"/>
    <property type="molecule type" value="Genomic_DNA"/>
</dbReference>
<reference evidence="2 3" key="2">
    <citation type="journal article" date="2018" name="New Phytol.">
        <title>High intraspecific genome diversity in the model arbuscular mycorrhizal symbiont Rhizophagus irregularis.</title>
        <authorList>
            <person name="Chen E.C.H."/>
            <person name="Morin E."/>
            <person name="Beaudet D."/>
            <person name="Noel J."/>
            <person name="Yildirir G."/>
            <person name="Ndikumana S."/>
            <person name="Charron P."/>
            <person name="St-Onge C."/>
            <person name="Giorgi J."/>
            <person name="Kruger M."/>
            <person name="Marton T."/>
            <person name="Ropars J."/>
            <person name="Grigoriev I.V."/>
            <person name="Hainaut M."/>
            <person name="Henrissat B."/>
            <person name="Roux C."/>
            <person name="Martin F."/>
            <person name="Corradi N."/>
        </authorList>
    </citation>
    <scope>NUCLEOTIDE SEQUENCE [LARGE SCALE GENOMIC DNA]</scope>
    <source>
        <strain evidence="2 3">DAOM 197198</strain>
    </source>
</reference>
<sequence length="73" mass="9161">MFYFLVYTYRLLYPDRLHAPFYILILYQLEYFSFSIHTFPPPIEIYNRMIIYHYLLILYIHLAIRDNSLFNDK</sequence>
<evidence type="ECO:0000256" key="1">
    <source>
        <dbReference type="SAM" id="Phobius"/>
    </source>
</evidence>
<keyword evidence="1" id="KW-0472">Membrane</keyword>
<dbReference type="Proteomes" id="UP000018888">
    <property type="component" value="Unassembled WGS sequence"/>
</dbReference>
<evidence type="ECO:0000313" key="2">
    <source>
        <dbReference type="EMBL" id="POG67369.1"/>
    </source>
</evidence>
<organism evidence="2 3">
    <name type="scientific">Rhizophagus irregularis (strain DAOM 181602 / DAOM 197198 / MUCL 43194)</name>
    <name type="common">Arbuscular mycorrhizal fungus</name>
    <name type="synonym">Glomus intraradices</name>
    <dbReference type="NCBI Taxonomy" id="747089"/>
    <lineage>
        <taxon>Eukaryota</taxon>
        <taxon>Fungi</taxon>
        <taxon>Fungi incertae sedis</taxon>
        <taxon>Mucoromycota</taxon>
        <taxon>Glomeromycotina</taxon>
        <taxon>Glomeromycetes</taxon>
        <taxon>Glomerales</taxon>
        <taxon>Glomeraceae</taxon>
        <taxon>Rhizophagus</taxon>
    </lineage>
</organism>
<gene>
    <name evidence="2" type="ORF">GLOIN_2v1648556</name>
</gene>
<keyword evidence="1" id="KW-0812">Transmembrane</keyword>
<proteinExistence type="predicted"/>
<dbReference type="AlphaFoldDB" id="A0A2P4PPP2"/>
<accession>A0A2P4PPP2</accession>
<protein>
    <submittedName>
        <fullName evidence="2">Uncharacterized protein</fullName>
    </submittedName>
</protein>
<keyword evidence="3" id="KW-1185">Reference proteome</keyword>
<feature type="transmembrane region" description="Helical" evidence="1">
    <location>
        <begin position="21"/>
        <end position="39"/>
    </location>
</feature>
<comment type="caution">
    <text evidence="2">The sequence shown here is derived from an EMBL/GenBank/DDBJ whole genome shotgun (WGS) entry which is preliminary data.</text>
</comment>